<organism evidence="4">
    <name type="scientific">Deinococcus sp. VB142</name>
    <dbReference type="NCBI Taxonomy" id="3112952"/>
    <lineage>
        <taxon>Bacteria</taxon>
        <taxon>Thermotogati</taxon>
        <taxon>Deinococcota</taxon>
        <taxon>Deinococci</taxon>
        <taxon>Deinococcales</taxon>
        <taxon>Deinococcaceae</taxon>
        <taxon>Deinococcus</taxon>
    </lineage>
</organism>
<feature type="domain" description="CBS" evidence="3">
    <location>
        <begin position="221"/>
        <end position="275"/>
    </location>
</feature>
<dbReference type="RefSeq" id="WP_339096653.1">
    <property type="nucleotide sequence ID" value="NZ_CP149782.1"/>
</dbReference>
<protein>
    <submittedName>
        <fullName evidence="4">CBS domain-containing protein</fullName>
    </submittedName>
</protein>
<keyword evidence="1 2" id="KW-0129">CBS domain</keyword>
<sequence>MLVKDVMHGRAVAIDPNETLPSAAVMMEELGVKRLPVMQGGRVVGLLTDGEIKRKLPHVSEGLSAWDFAVQAGRVRVREAMRMPVLTLTPETPLASAVQTMLERRVGGLPVVDEDGELRGMLTLTDVLRRASESPNPAWGTAGEHMSREVVSVAAEDPANEGAARLTVSRLRVLPVLSGGKLLGLLHEKDVTAALEREVAAQGGQVASSLLLRDQPVTALMRAPSGRLTPQTPLAEVMHKMVELDVHGLPVVGENDELLGVVTVSDVLKAMVGTL</sequence>
<dbReference type="Pfam" id="PF00571">
    <property type="entry name" value="CBS"/>
    <property type="match status" value="4"/>
</dbReference>
<dbReference type="InterPro" id="IPR000644">
    <property type="entry name" value="CBS_dom"/>
</dbReference>
<dbReference type="SUPFAM" id="SSF54631">
    <property type="entry name" value="CBS-domain pair"/>
    <property type="match status" value="2"/>
</dbReference>
<gene>
    <name evidence="4" type="ORF">WDJ50_04615</name>
</gene>
<dbReference type="InterPro" id="IPR046342">
    <property type="entry name" value="CBS_dom_sf"/>
</dbReference>
<dbReference type="InterPro" id="IPR051257">
    <property type="entry name" value="Diverse_CBS-Domain"/>
</dbReference>
<dbReference type="CDD" id="cd02205">
    <property type="entry name" value="CBS_pair_SF"/>
    <property type="match status" value="1"/>
</dbReference>
<proteinExistence type="predicted"/>
<evidence type="ECO:0000256" key="2">
    <source>
        <dbReference type="PROSITE-ProRule" id="PRU00703"/>
    </source>
</evidence>
<feature type="domain" description="CBS" evidence="3">
    <location>
        <begin position="81"/>
        <end position="138"/>
    </location>
</feature>
<reference evidence="4" key="1">
    <citation type="submission" date="2024-03" db="EMBL/GenBank/DDBJ databases">
        <title>Deinococcus weizhi sp. nov., isolated from human skin.</title>
        <authorList>
            <person name="Wei Z."/>
            <person name="Tian F."/>
            <person name="Yang C."/>
            <person name="Xin L.T."/>
            <person name="Wen Z.J."/>
            <person name="Lan K.C."/>
            <person name="Yu L."/>
            <person name="Zhe W."/>
            <person name="Dan F.D."/>
            <person name="Jun W."/>
            <person name="Rui Z."/>
            <person name="Yong X.J."/>
            <person name="Ting Y."/>
            <person name="Wei X."/>
            <person name="Xu Z.G."/>
            <person name="Xin Z."/>
            <person name="Dong F.G."/>
            <person name="Ni X.M."/>
            <person name="Zheng M.G."/>
            <person name="Chun Y."/>
            <person name="Qian W.X."/>
        </authorList>
    </citation>
    <scope>NUCLEOTIDE SEQUENCE</scope>
    <source>
        <strain evidence="4">VB142</strain>
    </source>
</reference>
<evidence type="ECO:0000259" key="3">
    <source>
        <dbReference type="PROSITE" id="PS51371"/>
    </source>
</evidence>
<feature type="domain" description="CBS" evidence="3">
    <location>
        <begin position="7"/>
        <end position="65"/>
    </location>
</feature>
<dbReference type="CDD" id="cd04584">
    <property type="entry name" value="CBS_pair_AcuB_like"/>
    <property type="match status" value="1"/>
</dbReference>
<evidence type="ECO:0000256" key="1">
    <source>
        <dbReference type="ARBA" id="ARBA00023122"/>
    </source>
</evidence>
<accession>A0AAU6Q588</accession>
<dbReference type="PANTHER" id="PTHR43080:SF26">
    <property type="entry name" value="REGULATORY PROTEIN"/>
    <property type="match status" value="1"/>
</dbReference>
<dbReference type="PROSITE" id="PS51371">
    <property type="entry name" value="CBS"/>
    <property type="match status" value="4"/>
</dbReference>
<feature type="domain" description="CBS" evidence="3">
    <location>
        <begin position="146"/>
        <end position="201"/>
    </location>
</feature>
<dbReference type="AlphaFoldDB" id="A0AAU6Q588"/>
<dbReference type="SMART" id="SM00116">
    <property type="entry name" value="CBS"/>
    <property type="match status" value="4"/>
</dbReference>
<name>A0AAU6Q588_9DEIO</name>
<dbReference type="PANTHER" id="PTHR43080">
    <property type="entry name" value="CBS DOMAIN-CONTAINING PROTEIN CBSX3, MITOCHONDRIAL"/>
    <property type="match status" value="1"/>
</dbReference>
<dbReference type="Gene3D" id="3.10.580.10">
    <property type="entry name" value="CBS-domain"/>
    <property type="match status" value="2"/>
</dbReference>
<dbReference type="EMBL" id="CP149782">
    <property type="protein sequence ID" value="WYF45415.1"/>
    <property type="molecule type" value="Genomic_DNA"/>
</dbReference>
<evidence type="ECO:0000313" key="4">
    <source>
        <dbReference type="EMBL" id="WYF45415.1"/>
    </source>
</evidence>